<gene>
    <name evidence="2" type="ordered locus">Amir_5628</name>
</gene>
<evidence type="ECO:0000256" key="1">
    <source>
        <dbReference type="SAM" id="MobiDB-lite"/>
    </source>
</evidence>
<organism evidence="2 3">
    <name type="scientific">Actinosynnema mirum (strain ATCC 29888 / DSM 43827 / JCM 3225 / NBRC 14064 / NCIMB 13271 / NRRL B-12336 / IMRU 3971 / 101)</name>
    <dbReference type="NCBI Taxonomy" id="446462"/>
    <lineage>
        <taxon>Bacteria</taxon>
        <taxon>Bacillati</taxon>
        <taxon>Actinomycetota</taxon>
        <taxon>Actinomycetes</taxon>
        <taxon>Pseudonocardiales</taxon>
        <taxon>Pseudonocardiaceae</taxon>
        <taxon>Actinosynnema</taxon>
    </lineage>
</organism>
<evidence type="ECO:0000313" key="3">
    <source>
        <dbReference type="Proteomes" id="UP000002213"/>
    </source>
</evidence>
<dbReference type="Proteomes" id="UP000002213">
    <property type="component" value="Chromosome"/>
</dbReference>
<feature type="region of interest" description="Disordered" evidence="1">
    <location>
        <begin position="1"/>
        <end position="35"/>
    </location>
</feature>
<keyword evidence="3" id="KW-1185">Reference proteome</keyword>
<dbReference type="STRING" id="446462.Amir_5628"/>
<sequence length="122" mass="13471">MGGPPMPRQVKVTTPGMPSVDPDSGNERPGLPMTKFSPAWLSQRSVVDISRSLTLVEKQDTTTSLWLLLVPLDTPLTRKSLVTDEKGDQYKVVSEVARRPDHRPLFFAAVLALISDMQTNDP</sequence>
<proteinExistence type="predicted"/>
<reference evidence="2 3" key="1">
    <citation type="journal article" date="2009" name="Stand. Genomic Sci.">
        <title>Complete genome sequence of Actinosynnema mirum type strain (101).</title>
        <authorList>
            <person name="Land M."/>
            <person name="Lapidus A."/>
            <person name="Mayilraj S."/>
            <person name="Chen F."/>
            <person name="Copeland A."/>
            <person name="Del Rio T.G."/>
            <person name="Nolan M."/>
            <person name="Lucas S."/>
            <person name="Tice H."/>
            <person name="Cheng J.F."/>
            <person name="Chertkov O."/>
            <person name="Bruce D."/>
            <person name="Goodwin L."/>
            <person name="Pitluck S."/>
            <person name="Rohde M."/>
            <person name="Goker M."/>
            <person name="Pati A."/>
            <person name="Ivanova N."/>
            <person name="Mavromatis K."/>
            <person name="Chen A."/>
            <person name="Palaniappan K."/>
            <person name="Hauser L."/>
            <person name="Chang Y.J."/>
            <person name="Jeffries C.C."/>
            <person name="Brettin T."/>
            <person name="Detter J.C."/>
            <person name="Han C."/>
            <person name="Chain P."/>
            <person name="Tindall B.J."/>
            <person name="Bristow J."/>
            <person name="Eisen J.A."/>
            <person name="Markowitz V."/>
            <person name="Hugenholtz P."/>
            <person name="Kyrpides N.C."/>
            <person name="Klenk H.P."/>
        </authorList>
    </citation>
    <scope>NUCLEOTIDE SEQUENCE [LARGE SCALE GENOMIC DNA]</scope>
    <source>
        <strain evidence="3">ATCC 29888 / DSM 43827 / JCM 3225 / NBRC 14064 / NCIMB 13271 / NRRL B-12336 / IMRU 3971 / 101</strain>
    </source>
</reference>
<dbReference type="KEGG" id="ami:Amir_5628"/>
<protein>
    <submittedName>
        <fullName evidence="2">Uncharacterized protein</fullName>
    </submittedName>
</protein>
<accession>C6WC56</accession>
<evidence type="ECO:0000313" key="2">
    <source>
        <dbReference type="EMBL" id="ACU39444.1"/>
    </source>
</evidence>
<name>C6WC56_ACTMD</name>
<dbReference type="AlphaFoldDB" id="C6WC56"/>
<dbReference type="EMBL" id="CP001630">
    <property type="protein sequence ID" value="ACU39444.1"/>
    <property type="molecule type" value="Genomic_DNA"/>
</dbReference>
<dbReference type="HOGENOM" id="CLU_2021782_0_0_11"/>